<dbReference type="Proteomes" id="UP001631969">
    <property type="component" value="Unassembled WGS sequence"/>
</dbReference>
<keyword evidence="2" id="KW-1185">Reference proteome</keyword>
<accession>A0ACC7P3S2</accession>
<evidence type="ECO:0000313" key="1">
    <source>
        <dbReference type="EMBL" id="MFM9331623.1"/>
    </source>
</evidence>
<gene>
    <name evidence="1" type="ORF">ACI1P1_25315</name>
</gene>
<proteinExistence type="predicted"/>
<sequence length="273" mass="30286">MNIMRTKMPLWRRTMMNNAQPTSKHGLSGFTGRHPVLAVVLIEVILFLSLFAAGAYLTITEKTSHSPVPYAFVPIAILLLLYLLTGKRYTRYGFRSFGSIPRKELLFYLPLVADVLLVITNGLTNGFREISALHWIGLLGLALLVGFVEETVYRGLILNLMLQKGVRVAVLTSSLLFSLTHLLNLVGGQDLAATLLQLAYAFLVGLSLALLYIRHKTLLPLIAFHFLHNFTQFLVKEQASVLFDSLVVAALLVSCIWLLVQPHKEITTTATAA</sequence>
<protein>
    <submittedName>
        <fullName evidence="1">Lysostaphin resistance A-like protein</fullName>
    </submittedName>
</protein>
<evidence type="ECO:0000313" key="2">
    <source>
        <dbReference type="Proteomes" id="UP001631969"/>
    </source>
</evidence>
<dbReference type="EMBL" id="JBJURJ010000020">
    <property type="protein sequence ID" value="MFM9331623.1"/>
    <property type="molecule type" value="Genomic_DNA"/>
</dbReference>
<name>A0ACC7P3S2_9BACL</name>
<reference evidence="1" key="1">
    <citation type="submission" date="2024-12" db="EMBL/GenBank/DDBJ databases">
        <authorList>
            <person name="Wu N."/>
        </authorList>
    </citation>
    <scope>NUCLEOTIDE SEQUENCE</scope>
    <source>
        <strain evidence="1">P15</strain>
    </source>
</reference>
<comment type="caution">
    <text evidence="1">The sequence shown here is derived from an EMBL/GenBank/DDBJ whole genome shotgun (WGS) entry which is preliminary data.</text>
</comment>
<organism evidence="1 2">
    <name type="scientific">Paenibacillus mesotrionivorans</name>
    <dbReference type="NCBI Taxonomy" id="3160968"/>
    <lineage>
        <taxon>Bacteria</taxon>
        <taxon>Bacillati</taxon>
        <taxon>Bacillota</taxon>
        <taxon>Bacilli</taxon>
        <taxon>Bacillales</taxon>
        <taxon>Paenibacillaceae</taxon>
        <taxon>Paenibacillus</taxon>
    </lineage>
</organism>